<dbReference type="InterPro" id="IPR011545">
    <property type="entry name" value="DEAD/DEAH_box_helicase_dom"/>
</dbReference>
<evidence type="ECO:0000256" key="9">
    <source>
        <dbReference type="HAMAP-Rule" id="MF_00969"/>
    </source>
</evidence>
<keyword evidence="3 9" id="KW-0227">DNA damage</keyword>
<comment type="similarity">
    <text evidence="9">In the N-terminal section; belongs to the UvrB family.</text>
</comment>
<keyword evidence="2 9" id="KW-0547">Nucleotide-binding</keyword>
<keyword evidence="5" id="KW-0347">Helicase</keyword>
<dbReference type="InterPro" id="IPR001650">
    <property type="entry name" value="Helicase_C-like"/>
</dbReference>
<evidence type="ECO:0000256" key="7">
    <source>
        <dbReference type="ARBA" id="ARBA00023125"/>
    </source>
</evidence>
<dbReference type="Pfam" id="PF00270">
    <property type="entry name" value="DEAD"/>
    <property type="match status" value="1"/>
</dbReference>
<dbReference type="SMART" id="SM00487">
    <property type="entry name" value="DEXDc"/>
    <property type="match status" value="1"/>
</dbReference>
<dbReference type="AlphaFoldDB" id="A0A9X2FBC6"/>
<dbReference type="SUPFAM" id="SSF52540">
    <property type="entry name" value="P-loop containing nucleoside triphosphate hydrolases"/>
    <property type="match status" value="3"/>
</dbReference>
<comment type="caution">
    <text evidence="12">The sequence shown here is derived from an EMBL/GenBank/DDBJ whole genome shotgun (WGS) entry which is preliminary data.</text>
</comment>
<dbReference type="Proteomes" id="UP001155241">
    <property type="component" value="Unassembled WGS sequence"/>
</dbReference>
<evidence type="ECO:0000256" key="5">
    <source>
        <dbReference type="ARBA" id="ARBA00022806"/>
    </source>
</evidence>
<organism evidence="12 13">
    <name type="scientific">Aeoliella straminimaris</name>
    <dbReference type="NCBI Taxonomy" id="2954799"/>
    <lineage>
        <taxon>Bacteria</taxon>
        <taxon>Pseudomonadati</taxon>
        <taxon>Planctomycetota</taxon>
        <taxon>Planctomycetia</taxon>
        <taxon>Pirellulales</taxon>
        <taxon>Lacipirellulaceae</taxon>
        <taxon>Aeoliella</taxon>
    </lineage>
</organism>
<dbReference type="Pfam" id="PF02559">
    <property type="entry name" value="CarD_TRCF_RID"/>
    <property type="match status" value="1"/>
</dbReference>
<dbReference type="GO" id="GO:0003678">
    <property type="term" value="F:DNA helicase activity"/>
    <property type="evidence" value="ECO:0007669"/>
    <property type="project" value="TreeGrafter"/>
</dbReference>
<feature type="domain" description="Helicase C-terminal" evidence="11">
    <location>
        <begin position="734"/>
        <end position="900"/>
    </location>
</feature>
<dbReference type="GO" id="GO:0005737">
    <property type="term" value="C:cytoplasm"/>
    <property type="evidence" value="ECO:0007669"/>
    <property type="project" value="UniProtKB-SubCell"/>
</dbReference>
<comment type="similarity">
    <text evidence="9">In the C-terminal section; belongs to the helicase family. RecG subfamily.</text>
</comment>
<dbReference type="PROSITE" id="PS51194">
    <property type="entry name" value="HELICASE_CTER"/>
    <property type="match status" value="1"/>
</dbReference>
<comment type="subcellular location">
    <subcellularLocation>
        <location evidence="9">Cytoplasm</location>
    </subcellularLocation>
</comment>
<evidence type="ECO:0000313" key="13">
    <source>
        <dbReference type="Proteomes" id="UP001155241"/>
    </source>
</evidence>
<dbReference type="GO" id="GO:0003684">
    <property type="term" value="F:damaged DNA binding"/>
    <property type="evidence" value="ECO:0007669"/>
    <property type="project" value="InterPro"/>
</dbReference>
<comment type="function">
    <text evidence="9">Couples transcription and DNA repair by recognizing RNA polymerase (RNAP) stalled at DNA lesions. Mediates ATP-dependent release of RNAP and its truncated transcript from the DNA, and recruitment of nucleotide excision repair machinery to the damaged site.</text>
</comment>
<evidence type="ECO:0000256" key="2">
    <source>
        <dbReference type="ARBA" id="ARBA00022741"/>
    </source>
</evidence>
<keyword evidence="6 9" id="KW-0067">ATP-binding</keyword>
<dbReference type="PANTHER" id="PTHR47964">
    <property type="entry name" value="ATP-DEPENDENT DNA HELICASE HOMOLOG RECG, CHLOROPLASTIC"/>
    <property type="match status" value="1"/>
</dbReference>
<dbReference type="HAMAP" id="MF_00969">
    <property type="entry name" value="TRCF"/>
    <property type="match status" value="1"/>
</dbReference>
<feature type="domain" description="Helicase ATP-binding" evidence="10">
    <location>
        <begin position="564"/>
        <end position="725"/>
    </location>
</feature>
<dbReference type="SUPFAM" id="SSF143517">
    <property type="entry name" value="TRCF domain-like"/>
    <property type="match status" value="1"/>
</dbReference>
<dbReference type="InterPro" id="IPR004576">
    <property type="entry name" value="Mfd"/>
</dbReference>
<dbReference type="Pfam" id="PF03461">
    <property type="entry name" value="TRCF"/>
    <property type="match status" value="1"/>
</dbReference>
<dbReference type="EC" id="3.6.4.-" evidence="9"/>
<sequence length="1087" mass="120668">MDDTPVVAERAGPDAGPLAELTAELERLDGFAAVQASLTAGHSGTLGGVWGSSCALAAASLTRQCPATLVVVTPRQAMIDTLADDLALFTTTPVTCFRPSEASPSRSVVIDEIECERLRTIKQLAERPSDIRIIVSSIQALMQPVASRDVLRESTRVLKTGQTLDVEELREWLTTRGCHGTSAVELPGEFAIRGGIVDLYPPEAEAPVRLELFGDEVDSIREFDVATQRSLAKRDSVAITMLDPQSPVRSHFTSYLPEGSWFLLVEPSDIDEEGRYFHERQDAPDRLHSTKTTLAEIFKFPSVTAAGIPAGSYETTCHLGFESVERFSGDLQKVRAELESVAGDERVMLVCETPAEIERLKELFAGSALVKEHRLEFVIGRLHEGFRIVPRKTLLLSSAELFHRHASVARTSRSYQGRAIDSFLELKQGDLVVHVAHGIGRYRGMKLLEKEGRAEEHLEIEYDGGTRIYVPSFRIELVQKYVGGKKLKPPLAKIGGKAWVRQKKAAEKAVHDLAAEMIELAAKRDARPGIRFPEDTPWQKEFDAAFPYQETPDQLTAIADIKADMQITRPMDRLLCGDVGFGKTEMAIRAAFKAVDAGYQVAVLVPTTVLAEQHRRTFAERMSEFPYEIAAVSRFCTAGEQKMILERTKEGKVDILIGTHRLASGDVAFANLGLLIIDEEQRFGVAIKERLKAMRTVVDVLTMTATPIPRTLHLSLLGVRAISNLETPPADRVAVETRVTRFNDELVRSALLRELNRGGQAYFVHNRVHDIKNVAERLQQIVPEARILIGHGQMREGELEDVMVKFVNHECDILLATTIIESGLDIPNANTMFIDDADRYGLADLHQLRGRVGRYKHRAYCYLLVDENRHLSPEAARRLRAIEEFSQMGAGFALSMRDLEIRGAGNLLGTQQSGHIATVGYEMYCAMLEKAVRQFKNLPPPDSIDVNIDLPGSAYLPPQYVADARTKIDLYRRLARLTTIAQVDEFAGELSDRFGPLPEVVESLLERSRLRIWAHGWGIHSLHRDGRYVVLAYGNRAKLRRLVERAGGDLRVADTVSAYFLLSDPEGSSETMLAEIKSLLRPAAAAA</sequence>
<dbReference type="GO" id="GO:0016787">
    <property type="term" value="F:hydrolase activity"/>
    <property type="evidence" value="ECO:0007669"/>
    <property type="project" value="UniProtKB-KW"/>
</dbReference>
<dbReference type="Gene3D" id="3.40.50.11180">
    <property type="match status" value="1"/>
</dbReference>
<evidence type="ECO:0000259" key="11">
    <source>
        <dbReference type="PROSITE" id="PS51194"/>
    </source>
</evidence>
<dbReference type="PANTHER" id="PTHR47964:SF1">
    <property type="entry name" value="ATP-DEPENDENT DNA HELICASE HOMOLOG RECG, CHLOROPLASTIC"/>
    <property type="match status" value="1"/>
</dbReference>
<dbReference type="CDD" id="cd17991">
    <property type="entry name" value="DEXHc_TRCF"/>
    <property type="match status" value="1"/>
</dbReference>
<keyword evidence="4 9" id="KW-0378">Hydrolase</keyword>
<accession>A0A9X2FBC6</accession>
<dbReference type="GO" id="GO:0005524">
    <property type="term" value="F:ATP binding"/>
    <property type="evidence" value="ECO:0007669"/>
    <property type="project" value="UniProtKB-UniRule"/>
</dbReference>
<dbReference type="InterPro" id="IPR037235">
    <property type="entry name" value="TRCF-like_C_D7"/>
</dbReference>
<evidence type="ECO:0000256" key="3">
    <source>
        <dbReference type="ARBA" id="ARBA00022763"/>
    </source>
</evidence>
<dbReference type="InterPro" id="IPR041471">
    <property type="entry name" value="UvrB_inter"/>
</dbReference>
<protein>
    <recommendedName>
        <fullName evidence="9">Transcription-repair-coupling factor</fullName>
        <shortName evidence="9">TRCF</shortName>
        <ecNumber evidence="9">3.6.4.-</ecNumber>
    </recommendedName>
</protein>
<evidence type="ECO:0000256" key="6">
    <source>
        <dbReference type="ARBA" id="ARBA00022840"/>
    </source>
</evidence>
<dbReference type="SMART" id="SM00982">
    <property type="entry name" value="TRCF"/>
    <property type="match status" value="1"/>
</dbReference>
<dbReference type="SMART" id="SM01058">
    <property type="entry name" value="CarD_TRCF"/>
    <property type="match status" value="1"/>
</dbReference>
<dbReference type="Gene3D" id="3.40.50.300">
    <property type="entry name" value="P-loop containing nucleotide triphosphate hydrolases"/>
    <property type="match status" value="2"/>
</dbReference>
<dbReference type="SMART" id="SM00490">
    <property type="entry name" value="HELICc"/>
    <property type="match status" value="1"/>
</dbReference>
<reference evidence="12" key="1">
    <citation type="submission" date="2022-06" db="EMBL/GenBank/DDBJ databases">
        <title>Aeoliella straminimaris, a novel planctomycete from sediments.</title>
        <authorList>
            <person name="Vitorino I.R."/>
            <person name="Lage O.M."/>
        </authorList>
    </citation>
    <scope>NUCLEOTIDE SEQUENCE</scope>
    <source>
        <strain evidence="12">ICT_H6.2</strain>
    </source>
</reference>
<keyword evidence="7 9" id="KW-0238">DNA-binding</keyword>
<evidence type="ECO:0000256" key="8">
    <source>
        <dbReference type="ARBA" id="ARBA00023204"/>
    </source>
</evidence>
<keyword evidence="1 9" id="KW-0963">Cytoplasm</keyword>
<dbReference type="Pfam" id="PF17757">
    <property type="entry name" value="UvrB_inter"/>
    <property type="match status" value="1"/>
</dbReference>
<name>A0A9X2FBC6_9BACT</name>
<gene>
    <name evidence="9 12" type="primary">mfd</name>
    <name evidence="12" type="ORF">NG895_03350</name>
</gene>
<dbReference type="Gene3D" id="3.30.2060.10">
    <property type="entry name" value="Penicillin-binding protein 1b domain"/>
    <property type="match status" value="1"/>
</dbReference>
<evidence type="ECO:0000259" key="10">
    <source>
        <dbReference type="PROSITE" id="PS51192"/>
    </source>
</evidence>
<evidence type="ECO:0000313" key="12">
    <source>
        <dbReference type="EMBL" id="MCO6042936.1"/>
    </source>
</evidence>
<dbReference type="InterPro" id="IPR047112">
    <property type="entry name" value="RecG/Mfd"/>
</dbReference>
<dbReference type="InterPro" id="IPR027417">
    <property type="entry name" value="P-loop_NTPase"/>
</dbReference>
<evidence type="ECO:0000256" key="4">
    <source>
        <dbReference type="ARBA" id="ARBA00022801"/>
    </source>
</evidence>
<dbReference type="Pfam" id="PF00271">
    <property type="entry name" value="Helicase_C"/>
    <property type="match status" value="1"/>
</dbReference>
<dbReference type="InterPro" id="IPR005118">
    <property type="entry name" value="TRCF_C"/>
</dbReference>
<dbReference type="EMBL" id="JAMXLR010000015">
    <property type="protein sequence ID" value="MCO6042936.1"/>
    <property type="molecule type" value="Genomic_DNA"/>
</dbReference>
<dbReference type="PROSITE" id="PS51192">
    <property type="entry name" value="HELICASE_ATP_BIND_1"/>
    <property type="match status" value="1"/>
</dbReference>
<dbReference type="NCBIfam" id="TIGR00580">
    <property type="entry name" value="mfd"/>
    <property type="match status" value="1"/>
</dbReference>
<keyword evidence="8 9" id="KW-0234">DNA repair</keyword>
<dbReference type="InterPro" id="IPR036101">
    <property type="entry name" value="CarD-like/TRCF_RID_sf"/>
</dbReference>
<dbReference type="GO" id="GO:0000716">
    <property type="term" value="P:transcription-coupled nucleotide-excision repair, DNA damage recognition"/>
    <property type="evidence" value="ECO:0007669"/>
    <property type="project" value="UniProtKB-UniRule"/>
</dbReference>
<dbReference type="SUPFAM" id="SSF141259">
    <property type="entry name" value="CarD-like"/>
    <property type="match status" value="1"/>
</dbReference>
<dbReference type="Gene3D" id="3.90.1150.50">
    <property type="entry name" value="Transcription-repair-coupling factor, D7 domain"/>
    <property type="match status" value="1"/>
</dbReference>
<dbReference type="InterPro" id="IPR003711">
    <property type="entry name" value="CarD-like/TRCF_RID"/>
</dbReference>
<dbReference type="Gene3D" id="2.40.10.170">
    <property type="match status" value="1"/>
</dbReference>
<dbReference type="GO" id="GO:0006355">
    <property type="term" value="P:regulation of DNA-templated transcription"/>
    <property type="evidence" value="ECO:0007669"/>
    <property type="project" value="UniProtKB-UniRule"/>
</dbReference>
<proteinExistence type="inferred from homology"/>
<dbReference type="InterPro" id="IPR014001">
    <property type="entry name" value="Helicase_ATP-bd"/>
</dbReference>
<evidence type="ECO:0000256" key="1">
    <source>
        <dbReference type="ARBA" id="ARBA00022490"/>
    </source>
</evidence>
<keyword evidence="13" id="KW-1185">Reference proteome</keyword>
<dbReference type="RefSeq" id="WP_252851036.1">
    <property type="nucleotide sequence ID" value="NZ_JAMXLR010000015.1"/>
</dbReference>